<dbReference type="PANTHER" id="PTHR22604:SF105">
    <property type="entry name" value="TRANS-1,2-DIHYDROBENZENE-1,2-DIOL DEHYDROGENASE"/>
    <property type="match status" value="1"/>
</dbReference>
<dbReference type="AlphaFoldDB" id="A0A934TV71"/>
<dbReference type="Proteomes" id="UP000630528">
    <property type="component" value="Unassembled WGS sequence"/>
</dbReference>
<dbReference type="GO" id="GO:0000166">
    <property type="term" value="F:nucleotide binding"/>
    <property type="evidence" value="ECO:0007669"/>
    <property type="project" value="InterPro"/>
</dbReference>
<gene>
    <name evidence="5" type="ORF">JJB11_17805</name>
</gene>
<name>A0A934TV71_9BURK</name>
<dbReference type="Pfam" id="PF22725">
    <property type="entry name" value="GFO_IDH_MocA_C3"/>
    <property type="match status" value="1"/>
</dbReference>
<proteinExistence type="inferred from homology"/>
<organism evidence="5 6">
    <name type="scientific">Ramlibacter ginsenosidimutans</name>
    <dbReference type="NCBI Taxonomy" id="502333"/>
    <lineage>
        <taxon>Bacteria</taxon>
        <taxon>Pseudomonadati</taxon>
        <taxon>Pseudomonadota</taxon>
        <taxon>Betaproteobacteria</taxon>
        <taxon>Burkholderiales</taxon>
        <taxon>Comamonadaceae</taxon>
        <taxon>Ramlibacter</taxon>
    </lineage>
</organism>
<evidence type="ECO:0000313" key="6">
    <source>
        <dbReference type="Proteomes" id="UP000630528"/>
    </source>
</evidence>
<accession>A0A934TV71</accession>
<keyword evidence="6" id="KW-1185">Reference proteome</keyword>
<comment type="similarity">
    <text evidence="1">Belongs to the Gfo/Idh/MocA family.</text>
</comment>
<dbReference type="InterPro" id="IPR050984">
    <property type="entry name" value="Gfo/Idh/MocA_domain"/>
</dbReference>
<reference evidence="5" key="2">
    <citation type="submission" date="2021-01" db="EMBL/GenBank/DDBJ databases">
        <authorList>
            <person name="Kang M."/>
        </authorList>
    </citation>
    <scope>NUCLEOTIDE SEQUENCE</scope>
    <source>
        <strain evidence="5">KACC 17527</strain>
    </source>
</reference>
<dbReference type="Gene3D" id="3.30.360.10">
    <property type="entry name" value="Dihydrodipicolinate Reductase, domain 2"/>
    <property type="match status" value="1"/>
</dbReference>
<dbReference type="InterPro" id="IPR036291">
    <property type="entry name" value="NAD(P)-bd_dom_sf"/>
</dbReference>
<dbReference type="Pfam" id="PF01408">
    <property type="entry name" value="GFO_IDH_MocA"/>
    <property type="match status" value="1"/>
</dbReference>
<dbReference type="Gene3D" id="3.40.50.720">
    <property type="entry name" value="NAD(P)-binding Rossmann-like Domain"/>
    <property type="match status" value="1"/>
</dbReference>
<dbReference type="GO" id="GO:0016491">
    <property type="term" value="F:oxidoreductase activity"/>
    <property type="evidence" value="ECO:0007669"/>
    <property type="project" value="UniProtKB-KW"/>
</dbReference>
<dbReference type="InterPro" id="IPR055170">
    <property type="entry name" value="GFO_IDH_MocA-like_dom"/>
</dbReference>
<dbReference type="PANTHER" id="PTHR22604">
    <property type="entry name" value="OXIDOREDUCTASES"/>
    <property type="match status" value="1"/>
</dbReference>
<feature type="domain" description="GFO/IDH/MocA-like oxidoreductase" evidence="4">
    <location>
        <begin position="135"/>
        <end position="257"/>
    </location>
</feature>
<dbReference type="EMBL" id="JAEPWM010000008">
    <property type="protein sequence ID" value="MBK6007958.1"/>
    <property type="molecule type" value="Genomic_DNA"/>
</dbReference>
<feature type="domain" description="Gfo/Idh/MocA-like oxidoreductase N-terminal" evidence="3">
    <location>
        <begin position="8"/>
        <end position="127"/>
    </location>
</feature>
<dbReference type="SUPFAM" id="SSF55347">
    <property type="entry name" value="Glyceraldehyde-3-phosphate dehydrogenase-like, C-terminal domain"/>
    <property type="match status" value="1"/>
</dbReference>
<evidence type="ECO:0000256" key="2">
    <source>
        <dbReference type="ARBA" id="ARBA00023002"/>
    </source>
</evidence>
<evidence type="ECO:0000259" key="4">
    <source>
        <dbReference type="Pfam" id="PF22725"/>
    </source>
</evidence>
<evidence type="ECO:0000256" key="1">
    <source>
        <dbReference type="ARBA" id="ARBA00010928"/>
    </source>
</evidence>
<dbReference type="SUPFAM" id="SSF51735">
    <property type="entry name" value="NAD(P)-binding Rossmann-fold domains"/>
    <property type="match status" value="1"/>
</dbReference>
<sequence>MNDRQGPVRWGFIGASTIAHEHMVNAVRLAGHEVVAIASGSHARAAQFAAEHGIPFATDSVDALLARPDVEAVYISSTNDRHCAQVLAAAAAGKHVLCEKPLAMDVPDAQRMVDACRAAGVLLGTNHHLRNAATHRALRDLVRAGAIGKPLFARVHHAVYLRPLVQGWRIHDPAAGGGVIRDIVVHDVDALRFVLGSEPQEAVAMTQSAYLATQGLEDGVMAVLRFSDGLLAHVHAAYTTRNTVTSIEILGDQGSLVARDVMTVQPVGSVMLRDADGERPVELAQENLYARGVALFASALRGQGAPAATGEDGVRSLAAALAVAESAQTGQRVRIPA</sequence>
<keyword evidence="2" id="KW-0560">Oxidoreductase</keyword>
<comment type="caution">
    <text evidence="5">The sequence shown here is derived from an EMBL/GenBank/DDBJ whole genome shotgun (WGS) entry which is preliminary data.</text>
</comment>
<dbReference type="InterPro" id="IPR000683">
    <property type="entry name" value="Gfo/Idh/MocA-like_OxRdtase_N"/>
</dbReference>
<evidence type="ECO:0000259" key="3">
    <source>
        <dbReference type="Pfam" id="PF01408"/>
    </source>
</evidence>
<dbReference type="RefSeq" id="WP_201174453.1">
    <property type="nucleotide sequence ID" value="NZ_JAEPWM010000008.1"/>
</dbReference>
<evidence type="ECO:0000313" key="5">
    <source>
        <dbReference type="EMBL" id="MBK6007958.1"/>
    </source>
</evidence>
<reference evidence="5" key="1">
    <citation type="journal article" date="2012" name="J. Microbiol. Biotechnol.">
        <title>Ramlibacter ginsenosidimutans sp. nov., with ginsenoside-converting activity.</title>
        <authorList>
            <person name="Wang L."/>
            <person name="An D.S."/>
            <person name="Kim S.G."/>
            <person name="Jin F.X."/>
            <person name="Kim S.C."/>
            <person name="Lee S.T."/>
            <person name="Im W.T."/>
        </authorList>
    </citation>
    <scope>NUCLEOTIDE SEQUENCE</scope>
    <source>
        <strain evidence="5">KACC 17527</strain>
    </source>
</reference>
<protein>
    <submittedName>
        <fullName evidence="5">Gfo/Idh/MocA family oxidoreductase</fullName>
    </submittedName>
</protein>